<dbReference type="STRING" id="1126212.K2RPG2"/>
<dbReference type="VEuPathDB" id="FungiDB:MPH_06209"/>
<comment type="caution">
    <text evidence="3">The sequence shown here is derived from an EMBL/GenBank/DDBJ whole genome shotgun (WGS) entry which is preliminary data.</text>
</comment>
<dbReference type="HOGENOM" id="CLU_012566_0_0_1"/>
<protein>
    <submittedName>
        <fullName evidence="3">Histone promoter control 2 (HPC2)</fullName>
    </submittedName>
</protein>
<dbReference type="eggNOG" id="ENOG502RG9A">
    <property type="taxonomic scope" value="Eukaryota"/>
</dbReference>
<feature type="compositionally biased region" description="Low complexity" evidence="1">
    <location>
        <begin position="151"/>
        <end position="162"/>
    </location>
</feature>
<dbReference type="EMBL" id="AHHD01000266">
    <property type="protein sequence ID" value="EKG16628.1"/>
    <property type="molecule type" value="Genomic_DNA"/>
</dbReference>
<feature type="region of interest" description="Disordered" evidence="1">
    <location>
        <begin position="307"/>
        <end position="354"/>
    </location>
</feature>
<feature type="region of interest" description="Disordered" evidence="1">
    <location>
        <begin position="179"/>
        <end position="258"/>
    </location>
</feature>
<feature type="compositionally biased region" description="Low complexity" evidence="1">
    <location>
        <begin position="49"/>
        <end position="58"/>
    </location>
</feature>
<proteinExistence type="predicted"/>
<dbReference type="AlphaFoldDB" id="K2RPG2"/>
<reference evidence="3 4" key="1">
    <citation type="journal article" date="2012" name="BMC Genomics">
        <title>Tools to kill: Genome of one of the most destructive plant pathogenic fungi Macrophomina phaseolina.</title>
        <authorList>
            <person name="Islam M.S."/>
            <person name="Haque M.S."/>
            <person name="Islam M.M."/>
            <person name="Emdad E.M."/>
            <person name="Halim A."/>
            <person name="Hossen Q.M.M."/>
            <person name="Hossain M.Z."/>
            <person name="Ahmed B."/>
            <person name="Rahim S."/>
            <person name="Rahman M.S."/>
            <person name="Alam M.M."/>
            <person name="Hou S."/>
            <person name="Wan X."/>
            <person name="Saito J.A."/>
            <person name="Alam M."/>
        </authorList>
    </citation>
    <scope>NUCLEOTIDE SEQUENCE [LARGE SCALE GENOMIC DNA]</scope>
    <source>
        <strain evidence="3 4">MS6</strain>
    </source>
</reference>
<dbReference type="InParanoid" id="K2RPG2"/>
<feature type="region of interest" description="Disordered" evidence="1">
    <location>
        <begin position="393"/>
        <end position="451"/>
    </location>
</feature>
<feature type="compositionally biased region" description="Low complexity" evidence="1">
    <location>
        <begin position="197"/>
        <end position="210"/>
    </location>
</feature>
<sequence length="481" mass="50014">MNDAGSSSSPELSTPPGSPEAPSSGTSANGHSTIRVHQNLGVALPPPSATSAPTTAPAPKKPRKKKEPAANANTNGDEKPKRAPRTRAPKDPNAPPPQRKKRKTAAETAAAAAASASAPTSAPEEKPAPILPQQQTSASRQPKITDLVGTIPAAPSPSIASSKPEPFANPAIAHVVAATHSNSRPASSGQLYDPIRSSTVPVESTTTSAAPTPPMPQKSTKPKEAAPPPLPGGSGLLSGMPFGGPPPSKSSSGEGTNIWLTFPLKGQTNVTINFAREVEKKYGFAALHPRVAAARERRRQMAAATAALERGSGAASADDMSVDLSEPESNVEMGGMDDDLTQEGKKRQRKKKVEDYDKDDDFIDDTELAWEQSALMAKDGFFVYSGPLITEGEKPTVERSDGTVARGRGRGRGRGNATRGDAAAARSRGGGGRGSRGGMTTRKPRVTKADRAMMEAEKIEREKMAATLAAKPMAPFPGTVS</sequence>
<evidence type="ECO:0000313" key="4">
    <source>
        <dbReference type="Proteomes" id="UP000007129"/>
    </source>
</evidence>
<feature type="compositionally biased region" description="Gly residues" evidence="1">
    <location>
        <begin position="428"/>
        <end position="437"/>
    </location>
</feature>
<gene>
    <name evidence="3" type="ORF">MPH_06209</name>
</gene>
<dbReference type="Proteomes" id="UP000007129">
    <property type="component" value="Unassembled WGS sequence"/>
</dbReference>
<feature type="compositionally biased region" description="Low complexity" evidence="1">
    <location>
        <begin position="106"/>
        <end position="122"/>
    </location>
</feature>
<feature type="compositionally biased region" description="Low complexity" evidence="1">
    <location>
        <begin position="415"/>
        <end position="427"/>
    </location>
</feature>
<feature type="region of interest" description="Disordered" evidence="1">
    <location>
        <begin position="1"/>
        <end position="166"/>
    </location>
</feature>
<feature type="compositionally biased region" description="Polar residues" evidence="1">
    <location>
        <begin position="21"/>
        <end position="36"/>
    </location>
</feature>
<name>K2RPG2_MACPH</name>
<organism evidence="3 4">
    <name type="scientific">Macrophomina phaseolina (strain MS6)</name>
    <name type="common">Charcoal rot fungus</name>
    <dbReference type="NCBI Taxonomy" id="1126212"/>
    <lineage>
        <taxon>Eukaryota</taxon>
        <taxon>Fungi</taxon>
        <taxon>Dikarya</taxon>
        <taxon>Ascomycota</taxon>
        <taxon>Pezizomycotina</taxon>
        <taxon>Dothideomycetes</taxon>
        <taxon>Dothideomycetes incertae sedis</taxon>
        <taxon>Botryosphaeriales</taxon>
        <taxon>Botryosphaeriaceae</taxon>
        <taxon>Macrophomina</taxon>
    </lineage>
</organism>
<evidence type="ECO:0000256" key="1">
    <source>
        <dbReference type="SAM" id="MobiDB-lite"/>
    </source>
</evidence>
<dbReference type="InterPro" id="IPR014840">
    <property type="entry name" value="HRD"/>
</dbReference>
<feature type="domain" description="Hpc2-related" evidence="2">
    <location>
        <begin position="345"/>
        <end position="388"/>
    </location>
</feature>
<evidence type="ECO:0000313" key="3">
    <source>
        <dbReference type="EMBL" id="EKG16628.1"/>
    </source>
</evidence>
<dbReference type="OrthoDB" id="5576775at2759"/>
<accession>K2RPG2</accession>
<feature type="compositionally biased region" description="Polar residues" evidence="1">
    <location>
        <begin position="179"/>
        <end position="190"/>
    </location>
</feature>
<evidence type="ECO:0000259" key="2">
    <source>
        <dbReference type="Pfam" id="PF08729"/>
    </source>
</evidence>
<feature type="compositionally biased region" description="Polar residues" evidence="1">
    <location>
        <begin position="132"/>
        <end position="142"/>
    </location>
</feature>
<feature type="compositionally biased region" description="Polar residues" evidence="1">
    <location>
        <begin position="1"/>
        <end position="12"/>
    </location>
</feature>
<dbReference type="Pfam" id="PF08729">
    <property type="entry name" value="HUN"/>
    <property type="match status" value="1"/>
</dbReference>